<organism evidence="4 5">
    <name type="scientific">Pseudofulvimonas gallinarii</name>
    <dbReference type="NCBI Taxonomy" id="634155"/>
    <lineage>
        <taxon>Bacteria</taxon>
        <taxon>Pseudomonadati</taxon>
        <taxon>Pseudomonadota</taxon>
        <taxon>Gammaproteobacteria</taxon>
        <taxon>Lysobacterales</taxon>
        <taxon>Rhodanobacteraceae</taxon>
        <taxon>Pseudofulvimonas</taxon>
    </lineage>
</organism>
<dbReference type="AlphaFoldDB" id="A0A4S3KZT2"/>
<evidence type="ECO:0000259" key="3">
    <source>
        <dbReference type="Pfam" id="PF04453"/>
    </source>
</evidence>
<dbReference type="InterPro" id="IPR007543">
    <property type="entry name" value="LptD_C"/>
</dbReference>
<evidence type="ECO:0000256" key="2">
    <source>
        <dbReference type="HAMAP-Rule" id="MF_01411"/>
    </source>
</evidence>
<keyword evidence="2" id="KW-0472">Membrane</keyword>
<evidence type="ECO:0000256" key="1">
    <source>
        <dbReference type="ARBA" id="ARBA00023237"/>
    </source>
</evidence>
<dbReference type="PANTHER" id="PTHR30189">
    <property type="entry name" value="LPS-ASSEMBLY PROTEIN"/>
    <property type="match status" value="1"/>
</dbReference>
<dbReference type="RefSeq" id="WP_165910877.1">
    <property type="nucleotide sequence ID" value="NZ_JBHLWF010000028.1"/>
</dbReference>
<dbReference type="PANTHER" id="PTHR30189:SF1">
    <property type="entry name" value="LPS-ASSEMBLY PROTEIN LPTD"/>
    <property type="match status" value="1"/>
</dbReference>
<accession>A0A4S3KZT2</accession>
<feature type="domain" description="LptD C-terminal" evidence="3">
    <location>
        <begin position="326"/>
        <end position="686"/>
    </location>
</feature>
<dbReference type="InterPro" id="IPR020889">
    <property type="entry name" value="LipoPS_assembly_LptD"/>
</dbReference>
<comment type="caution">
    <text evidence="2">Lacks conserved residue(s) required for the propagation of feature annotation.</text>
</comment>
<proteinExistence type="inferred from homology"/>
<dbReference type="Pfam" id="PF04453">
    <property type="entry name" value="LptD"/>
    <property type="match status" value="1"/>
</dbReference>
<comment type="caution">
    <text evidence="4">The sequence shown here is derived from an EMBL/GenBank/DDBJ whole genome shotgun (WGS) entry which is preliminary data.</text>
</comment>
<dbReference type="GO" id="GO:0009279">
    <property type="term" value="C:cell outer membrane"/>
    <property type="evidence" value="ECO:0007669"/>
    <property type="project" value="UniProtKB-SubCell"/>
</dbReference>
<keyword evidence="5" id="KW-1185">Reference proteome</keyword>
<sequence length="768" mass="87183" precursor="true">MPSYVALSLPTPTLRRLHDVFPLATLAAAIAVSLAAPQAVAQDLCAPDDEDCRVERRRYALCRVNRLLDFHVPGLPPAELREQSETLIDGARFDISDRERVRIEGDVKVERADQLLRTGSLEYDTATGAYSVASRMTYQDSGLLLSADSGSGNLETSTADLNGVRYQFLGSRGNGQAERIQLLDPERSRMEQMRFSTCDIDDPDWELRARRIDIDQEKGIGTARGATLRFLGVPLLYIPYGQFPIDERRKSGLLLPTISRSNNGGVDFMLPYYLNLAPNYDLTLSPRIISERGYMMGAEFRYLMAPGHNGQVYGTYLPDDEKYRDSRGYFEWRHHSRLGPQWWFNADIRQVSDDRYFEDFGDSLSIAATSVLPSRAGVYGRGNWWDAAITLDAYKITDPLIPRSAEPYRRLPRITFDASDRFAGNLEAGIDSELVHFDKNDGPQQGTRLDLYPYIAMPVERAGWFVRPELGWRQTHYDYDLGQGGRSASRGLPIFSLDSGLVFERPVDWFGRDWLQTLEPRLYYLNVPYEDQSQLPVFDTQALTFGVGQLFRTNRFVGADRQGDANQATLAVSSRLLDAGDGRERVSATLGQIRYFRDQRVQLPNVPAIDHSASAYVAEVDLRLSDDWYAAVGTQWNPETSRTDLSSFRLQKRLGERGVVNFAYRYRRNFLEQVDTSALYALNDRWRLIGRWNWSIRDSASLEALAGVEYESCCYAVRLLGRHYVRNVEGDRSNAIYLEVELKGLGALGRKSEDLLRRAILGYSRYGE</sequence>
<protein>
    <recommendedName>
        <fullName evidence="2">LPS-assembly protein LptD</fullName>
    </recommendedName>
</protein>
<comment type="subunit">
    <text evidence="2">Component of the lipopolysaccharide transport and assembly complex. Interacts with LptE and LptA.</text>
</comment>
<evidence type="ECO:0000313" key="4">
    <source>
        <dbReference type="EMBL" id="TCS99625.1"/>
    </source>
</evidence>
<comment type="similarity">
    <text evidence="2">Belongs to the LptD family.</text>
</comment>
<reference evidence="4 5" key="1">
    <citation type="submission" date="2019-03" db="EMBL/GenBank/DDBJ databases">
        <title>Genomic Encyclopedia of Type Strains, Phase IV (KMG-IV): sequencing the most valuable type-strain genomes for metagenomic binning, comparative biology and taxonomic classification.</title>
        <authorList>
            <person name="Goeker M."/>
        </authorList>
    </citation>
    <scope>NUCLEOTIDE SEQUENCE [LARGE SCALE GENOMIC DNA]</scope>
    <source>
        <strain evidence="4 5">DSM 21944</strain>
    </source>
</reference>
<gene>
    <name evidence="2" type="primary">lptD</name>
    <name evidence="4" type="ORF">EDC25_10558</name>
</gene>
<comment type="function">
    <text evidence="2">Together with LptE, is involved in the assembly of lipopolysaccharide (LPS) at the surface of the outer membrane.</text>
</comment>
<dbReference type="GO" id="GO:0043165">
    <property type="term" value="P:Gram-negative-bacterium-type cell outer membrane assembly"/>
    <property type="evidence" value="ECO:0007669"/>
    <property type="project" value="UniProtKB-UniRule"/>
</dbReference>
<dbReference type="EMBL" id="SMAF01000005">
    <property type="protein sequence ID" value="TCS99625.1"/>
    <property type="molecule type" value="Genomic_DNA"/>
</dbReference>
<dbReference type="Proteomes" id="UP000294599">
    <property type="component" value="Unassembled WGS sequence"/>
</dbReference>
<dbReference type="InterPro" id="IPR050218">
    <property type="entry name" value="LptD"/>
</dbReference>
<feature type="signal peptide" evidence="2">
    <location>
        <begin position="1"/>
        <end position="41"/>
    </location>
</feature>
<keyword evidence="1 2" id="KW-0998">Cell outer membrane</keyword>
<keyword evidence="2" id="KW-0732">Signal</keyword>
<dbReference type="GO" id="GO:0015920">
    <property type="term" value="P:lipopolysaccharide transport"/>
    <property type="evidence" value="ECO:0007669"/>
    <property type="project" value="InterPro"/>
</dbReference>
<dbReference type="HAMAP" id="MF_01411">
    <property type="entry name" value="LPS_assembly_LptD"/>
    <property type="match status" value="1"/>
</dbReference>
<dbReference type="GO" id="GO:1990351">
    <property type="term" value="C:transporter complex"/>
    <property type="evidence" value="ECO:0007669"/>
    <property type="project" value="TreeGrafter"/>
</dbReference>
<evidence type="ECO:0000313" key="5">
    <source>
        <dbReference type="Proteomes" id="UP000294599"/>
    </source>
</evidence>
<name>A0A4S3KZT2_9GAMM</name>
<feature type="chain" id="PRO_5023987662" description="LPS-assembly protein LptD" evidence="2">
    <location>
        <begin position="42"/>
        <end position="768"/>
    </location>
</feature>
<comment type="subcellular location">
    <subcellularLocation>
        <location evidence="2">Cell outer membrane</location>
    </subcellularLocation>
</comment>